<dbReference type="PROSITE" id="PS50110">
    <property type="entry name" value="RESPONSE_REGULATORY"/>
    <property type="match status" value="1"/>
</dbReference>
<dbReference type="InterPro" id="IPR003594">
    <property type="entry name" value="HATPase_dom"/>
</dbReference>
<accession>A0A6J6YR69</accession>
<dbReference type="Gene3D" id="3.40.50.2300">
    <property type="match status" value="1"/>
</dbReference>
<evidence type="ECO:0000259" key="9">
    <source>
        <dbReference type="PROSITE" id="PS50110"/>
    </source>
</evidence>
<dbReference type="SMART" id="SM00388">
    <property type="entry name" value="HisKA"/>
    <property type="match status" value="1"/>
</dbReference>
<evidence type="ECO:0000256" key="7">
    <source>
        <dbReference type="SAM" id="Phobius"/>
    </source>
</evidence>
<dbReference type="InterPro" id="IPR011006">
    <property type="entry name" value="CheY-like_superfamily"/>
</dbReference>
<dbReference type="Pfam" id="PF02518">
    <property type="entry name" value="HATPase_c"/>
    <property type="match status" value="1"/>
</dbReference>
<organism evidence="10">
    <name type="scientific">freshwater metagenome</name>
    <dbReference type="NCBI Taxonomy" id="449393"/>
    <lineage>
        <taxon>unclassified sequences</taxon>
        <taxon>metagenomes</taxon>
        <taxon>ecological metagenomes</taxon>
    </lineage>
</organism>
<keyword evidence="7" id="KW-0472">Membrane</keyword>
<dbReference type="InterPro" id="IPR001789">
    <property type="entry name" value="Sig_transdc_resp-reg_receiver"/>
</dbReference>
<dbReference type="InterPro" id="IPR003661">
    <property type="entry name" value="HisK_dim/P_dom"/>
</dbReference>
<reference evidence="10" key="1">
    <citation type="submission" date="2020-05" db="EMBL/GenBank/DDBJ databases">
        <authorList>
            <person name="Chiriac C."/>
            <person name="Salcher M."/>
            <person name="Ghai R."/>
            <person name="Kavagutti S V."/>
        </authorList>
    </citation>
    <scope>NUCLEOTIDE SEQUENCE</scope>
</reference>
<feature type="transmembrane region" description="Helical" evidence="7">
    <location>
        <begin position="112"/>
        <end position="129"/>
    </location>
</feature>
<dbReference type="GO" id="GO:0000155">
    <property type="term" value="F:phosphorelay sensor kinase activity"/>
    <property type="evidence" value="ECO:0007669"/>
    <property type="project" value="InterPro"/>
</dbReference>
<feature type="transmembrane region" description="Helical" evidence="7">
    <location>
        <begin position="438"/>
        <end position="457"/>
    </location>
</feature>
<dbReference type="SUPFAM" id="SSF55874">
    <property type="entry name" value="ATPase domain of HSP90 chaperone/DNA topoisomerase II/histidine kinase"/>
    <property type="match status" value="1"/>
</dbReference>
<protein>
    <submittedName>
        <fullName evidence="10">Unannotated protein</fullName>
    </submittedName>
</protein>
<proteinExistence type="predicted"/>
<feature type="domain" description="Histidine kinase" evidence="8">
    <location>
        <begin position="610"/>
        <end position="822"/>
    </location>
</feature>
<keyword evidence="4" id="KW-0418">Kinase</keyword>
<evidence type="ECO:0000256" key="2">
    <source>
        <dbReference type="ARBA" id="ARBA00022679"/>
    </source>
</evidence>
<dbReference type="Gene3D" id="3.30.565.10">
    <property type="entry name" value="Histidine kinase-like ATPase, C-terminal domain"/>
    <property type="match status" value="1"/>
</dbReference>
<evidence type="ECO:0000256" key="5">
    <source>
        <dbReference type="ARBA" id="ARBA00022840"/>
    </source>
</evidence>
<feature type="domain" description="Response regulatory" evidence="9">
    <location>
        <begin position="839"/>
        <end position="951"/>
    </location>
</feature>
<dbReference type="PROSITE" id="PS50109">
    <property type="entry name" value="HIS_KIN"/>
    <property type="match status" value="1"/>
</dbReference>
<dbReference type="PRINTS" id="PR00344">
    <property type="entry name" value="BCTRLSENSOR"/>
</dbReference>
<dbReference type="InterPro" id="IPR005467">
    <property type="entry name" value="His_kinase_dom"/>
</dbReference>
<feature type="transmembrane region" description="Helical" evidence="7">
    <location>
        <begin position="74"/>
        <end position="96"/>
    </location>
</feature>
<dbReference type="GO" id="GO:0005524">
    <property type="term" value="F:ATP binding"/>
    <property type="evidence" value="ECO:0007669"/>
    <property type="project" value="UniProtKB-KW"/>
</dbReference>
<evidence type="ECO:0000256" key="1">
    <source>
        <dbReference type="ARBA" id="ARBA00022553"/>
    </source>
</evidence>
<dbReference type="InterPro" id="IPR036097">
    <property type="entry name" value="HisK_dim/P_sf"/>
</dbReference>
<dbReference type="InterPro" id="IPR004358">
    <property type="entry name" value="Sig_transdc_His_kin-like_C"/>
</dbReference>
<name>A0A6J6YR69_9ZZZZ</name>
<keyword evidence="7" id="KW-0812">Transmembrane</keyword>
<keyword evidence="7" id="KW-1133">Transmembrane helix</keyword>
<dbReference type="PANTHER" id="PTHR43065">
    <property type="entry name" value="SENSOR HISTIDINE KINASE"/>
    <property type="match status" value="1"/>
</dbReference>
<keyword evidence="6" id="KW-0902">Two-component regulatory system</keyword>
<sequence length="964" mass="103200">MRNPMFRNFGVVVASMATAWSTATGSLDVRFSMAVVVAAGLFWGRGALISGLVGLGGAYLLFGSSADHSIVDGHIGSLVAVTALAILETLVLFVAIERTIARVHPVTPAARIWKFLFCVALISVIGGWSETLVVSWINSDVAMATVSQGVGIAIAAIIAAIIASRKGSHWFRYDKSVAAELLAPLIIVMMTLVAIEITRQVWERQDEDNLAFVAEAAQTGFLELTAEQLSMLSIQLDSSDAAISQDPSQFEEQMQTLVLGQEEISVAALVNIDESGSISIDQSLSRLESPVVDSFKESVGKFDGAKLIADEKSDVQLLGIEDIASSGTSVEPNVFFALPIKSNSSIAQSQQYVVVAYSIPELLRSGISAFSGLVSDVRIEIGQVLTTSPNSVVNSVWLEGDTTTQPSQSASSDGVISDVRLRFTASPMKNFGVEDRSTLLVLGIEVLFGLAMLLVLLQGANAQHRLFLERRRRELLLEAALDATPGKSVVFDKSLKVLAANQEVRDEFPGAIPGLDVTAIFGLTPDSGRARLVIDALQQALDGEVARAELGEDDLDSSMRIVEIEAYPIHGMSHDRVGFLHATDSTERRSLAMRSSQSERMESLGALAGGLAHDFNNLLFVTLGNLQLMAMNETIANDEKLSKFVSRSMSAVERGAEITKSLLAVARSQPLEESAVTLSDLVKGLLPLMRQALGAGRQVEVDIPDPNVQLMVDAGRLSSCILNLTFNSRDAMGPTGTLKISARQVPETQTLELSVADDGKGMPADVVARAFEPFFTTKRAGSGTGLGLATVYAFAKQSGGTAYLESRLGVGTTVTLSLPIHTGLVKADQRAVQRRSGRRVVVADDEQSLAEMVASWLIDMGVDARFETSPKAALELIETFEPDVLVSDANFGEEMDGIQLARLAVAIVPDLAVIFMTGYSASMKELQEQGERTLAKPFSREDLYSALSPLIAEVRDGEDIEGGE</sequence>
<evidence type="ECO:0000256" key="4">
    <source>
        <dbReference type="ARBA" id="ARBA00022777"/>
    </source>
</evidence>
<gene>
    <name evidence="10" type="ORF">UFOPK3004_01225</name>
</gene>
<evidence type="ECO:0000313" key="10">
    <source>
        <dbReference type="EMBL" id="CAB4810724.1"/>
    </source>
</evidence>
<keyword evidence="3" id="KW-0547">Nucleotide-binding</keyword>
<evidence type="ECO:0000259" key="8">
    <source>
        <dbReference type="PROSITE" id="PS50109"/>
    </source>
</evidence>
<evidence type="ECO:0000256" key="6">
    <source>
        <dbReference type="ARBA" id="ARBA00023012"/>
    </source>
</evidence>
<dbReference type="SUPFAM" id="SSF47384">
    <property type="entry name" value="Homodimeric domain of signal transducing histidine kinase"/>
    <property type="match status" value="1"/>
</dbReference>
<keyword evidence="2" id="KW-0808">Transferase</keyword>
<feature type="transmembrane region" description="Helical" evidence="7">
    <location>
        <begin position="141"/>
        <end position="164"/>
    </location>
</feature>
<dbReference type="CDD" id="cd00156">
    <property type="entry name" value="REC"/>
    <property type="match status" value="1"/>
</dbReference>
<dbReference type="Gene3D" id="1.10.287.130">
    <property type="match status" value="1"/>
</dbReference>
<keyword evidence="5" id="KW-0067">ATP-binding</keyword>
<keyword evidence="1" id="KW-0597">Phosphoprotein</keyword>
<dbReference type="PANTHER" id="PTHR43065:SF46">
    <property type="entry name" value="C4-DICARBOXYLATE TRANSPORT SENSOR PROTEIN DCTB"/>
    <property type="match status" value="1"/>
</dbReference>
<feature type="transmembrane region" description="Helical" evidence="7">
    <location>
        <begin position="41"/>
        <end position="62"/>
    </location>
</feature>
<dbReference type="SMART" id="SM00448">
    <property type="entry name" value="REC"/>
    <property type="match status" value="1"/>
</dbReference>
<dbReference type="SUPFAM" id="SSF52172">
    <property type="entry name" value="CheY-like"/>
    <property type="match status" value="1"/>
</dbReference>
<dbReference type="EMBL" id="CAFAAL010000116">
    <property type="protein sequence ID" value="CAB4810724.1"/>
    <property type="molecule type" value="Genomic_DNA"/>
</dbReference>
<dbReference type="AlphaFoldDB" id="A0A6J6YR69"/>
<dbReference type="SMART" id="SM00387">
    <property type="entry name" value="HATPase_c"/>
    <property type="match status" value="1"/>
</dbReference>
<dbReference type="Pfam" id="PF00072">
    <property type="entry name" value="Response_reg"/>
    <property type="match status" value="1"/>
</dbReference>
<evidence type="ECO:0000256" key="3">
    <source>
        <dbReference type="ARBA" id="ARBA00022741"/>
    </source>
</evidence>
<dbReference type="InterPro" id="IPR036890">
    <property type="entry name" value="HATPase_C_sf"/>
</dbReference>